<dbReference type="RefSeq" id="XP_014483191.1">
    <property type="nucleotide sequence ID" value="XM_014627705.1"/>
</dbReference>
<accession>A0A6P3XXC1</accession>
<feature type="non-terminal residue" evidence="3">
    <location>
        <position position="1"/>
    </location>
</feature>
<name>A0A6P3XXC1_DINQU</name>
<dbReference type="InterPro" id="IPR052231">
    <property type="entry name" value="Rho_GEF_signaling-related"/>
</dbReference>
<evidence type="ECO:0000313" key="2">
    <source>
        <dbReference type="Proteomes" id="UP000515204"/>
    </source>
</evidence>
<evidence type="ECO:0000313" key="3">
    <source>
        <dbReference type="RefSeq" id="XP_014483191.1"/>
    </source>
</evidence>
<dbReference type="OrthoDB" id="6152532at2759"/>
<dbReference type="PANTHER" id="PTHR45845:SF3">
    <property type="entry name" value="PURATROPHIN-1-LIKE, ISOFORM A"/>
    <property type="match status" value="1"/>
</dbReference>
<feature type="non-terminal residue" evidence="3">
    <location>
        <position position="718"/>
    </location>
</feature>
<keyword evidence="2" id="KW-1185">Reference proteome</keyword>
<sequence>ENEAVVPEGWPLTLGGSGLLLQLGELEASALRLGECYLCVRSAAATATATTSSVSGVTAAGEAAEQNTVEIAVVWRATSMRAPGILGWDREDEFMDWRDLTSKGQSSSSGAASTSLGGSQSSAGMKAARPRRRSREEARPRTRETSRSNAEHRREETRSIDRLEREDRTIDREAGHHTATVMKSRSASSVDAWKEELDGDLERGPSRRAHHPRNSSSPTGDESRAKVKRCAKVVSTITMEKWKESSRCETRSRSVAPEDLKSPLLFEESVLRQNDSAAKELEDRLRNAGGPDDVSDEDLPAYIGNLLVTVERKIERVSLDDMTFPCPACRNIDTDDPLLGCRCAGDDCGCGAGEDNCDCASVTVSRKEQSAKSFEVAGIKHIDSDDEEEVRMGFGTKKRVDEVASPRSIHDLPEHVLTCGLTLPGYTDVAGRPVIEFEDNVSTREAVSVRETSSFLLYLARLPSTDHTKDGFTVFVRGDSKEGLDFVDNVLLLLQDRINVTQTLVFRAATATDGPTVESFLPLSSVQTVVVNDATLAKYIPRREENHDQMQWIAFYKEYDGLMTEWQSAGRRLALEMSELKECTSLSGTLTPLGRLLTDPTLRRTSRDAEEAITALEERAAPLLHVEHVRLSVKRARRLVEEVGKAATRLESSFESRRATIRNLAVLRSIEDQAHEILSWLCKKGEDILSKHAQHTATSLASARLHEREFEKFYFTSM</sequence>
<dbReference type="GeneID" id="106748826"/>
<dbReference type="PANTHER" id="PTHR45845">
    <property type="entry name" value="RHO GUANINE NUCLEOTIDE EXCHANGE FACTOR-RELATED"/>
    <property type="match status" value="1"/>
</dbReference>
<dbReference type="Proteomes" id="UP000515204">
    <property type="component" value="Unplaced"/>
</dbReference>
<dbReference type="AlphaFoldDB" id="A0A6P3XXC1"/>
<dbReference type="KEGG" id="dqu:106748826"/>
<reference evidence="3" key="1">
    <citation type="submission" date="2025-08" db="UniProtKB">
        <authorList>
            <consortium name="RefSeq"/>
        </authorList>
    </citation>
    <scope>IDENTIFICATION</scope>
</reference>
<gene>
    <name evidence="3" type="primary">LOC106748826</name>
</gene>
<proteinExistence type="predicted"/>
<protein>
    <submittedName>
        <fullName evidence="3">Uncharacterized protein LOC106748826</fullName>
    </submittedName>
</protein>
<evidence type="ECO:0000256" key="1">
    <source>
        <dbReference type="SAM" id="MobiDB-lite"/>
    </source>
</evidence>
<organism evidence="2 3">
    <name type="scientific">Dinoponera quadriceps</name>
    <name type="common">South American ant</name>
    <dbReference type="NCBI Taxonomy" id="609295"/>
    <lineage>
        <taxon>Eukaryota</taxon>
        <taxon>Metazoa</taxon>
        <taxon>Ecdysozoa</taxon>
        <taxon>Arthropoda</taxon>
        <taxon>Hexapoda</taxon>
        <taxon>Insecta</taxon>
        <taxon>Pterygota</taxon>
        <taxon>Neoptera</taxon>
        <taxon>Endopterygota</taxon>
        <taxon>Hymenoptera</taxon>
        <taxon>Apocrita</taxon>
        <taxon>Aculeata</taxon>
        <taxon>Formicoidea</taxon>
        <taxon>Formicidae</taxon>
        <taxon>Ponerinae</taxon>
        <taxon>Ponerini</taxon>
        <taxon>Dinoponera</taxon>
    </lineage>
</organism>
<feature type="region of interest" description="Disordered" evidence="1">
    <location>
        <begin position="100"/>
        <end position="228"/>
    </location>
</feature>
<feature type="compositionally biased region" description="Basic and acidic residues" evidence="1">
    <location>
        <begin position="134"/>
        <end position="176"/>
    </location>
</feature>
<feature type="compositionally biased region" description="Low complexity" evidence="1">
    <location>
        <begin position="102"/>
        <end position="124"/>
    </location>
</feature>
<feature type="compositionally biased region" description="Basic and acidic residues" evidence="1">
    <location>
        <begin position="192"/>
        <end position="205"/>
    </location>
</feature>